<dbReference type="EMBL" id="BAAAXZ010000001">
    <property type="protein sequence ID" value="GAA2908060.1"/>
    <property type="molecule type" value="Genomic_DNA"/>
</dbReference>
<protein>
    <recommendedName>
        <fullName evidence="1">Condensation domain-containing protein</fullName>
    </recommendedName>
</protein>
<dbReference type="Gene3D" id="3.30.559.10">
    <property type="entry name" value="Chloramphenicol acetyltransferase-like domain"/>
    <property type="match status" value="1"/>
</dbReference>
<dbReference type="InterPro" id="IPR001242">
    <property type="entry name" value="Condensation_dom"/>
</dbReference>
<reference evidence="3" key="1">
    <citation type="journal article" date="2019" name="Int. J. Syst. Evol. Microbiol.">
        <title>The Global Catalogue of Microorganisms (GCM) 10K type strain sequencing project: providing services to taxonomists for standard genome sequencing and annotation.</title>
        <authorList>
            <consortium name="The Broad Institute Genomics Platform"/>
            <consortium name="The Broad Institute Genome Sequencing Center for Infectious Disease"/>
            <person name="Wu L."/>
            <person name="Ma J."/>
        </authorList>
    </citation>
    <scope>NUCLEOTIDE SEQUENCE [LARGE SCALE GENOMIC DNA]</scope>
    <source>
        <strain evidence="3">JCM 4087</strain>
    </source>
</reference>
<dbReference type="SUPFAM" id="SSF52777">
    <property type="entry name" value="CoA-dependent acyltransferases"/>
    <property type="match status" value="1"/>
</dbReference>
<evidence type="ECO:0000313" key="2">
    <source>
        <dbReference type="EMBL" id="GAA2908060.1"/>
    </source>
</evidence>
<evidence type="ECO:0000259" key="1">
    <source>
        <dbReference type="Pfam" id="PF00668"/>
    </source>
</evidence>
<name>A0ABP6ISK4_STRTU</name>
<proteinExistence type="predicted"/>
<accession>A0ABP6ISK4</accession>
<dbReference type="InterPro" id="IPR023213">
    <property type="entry name" value="CAT-like_dom_sf"/>
</dbReference>
<organism evidence="2 3">
    <name type="scientific">Streptomyces thioluteus</name>
    <dbReference type="NCBI Taxonomy" id="66431"/>
    <lineage>
        <taxon>Bacteria</taxon>
        <taxon>Bacillati</taxon>
        <taxon>Actinomycetota</taxon>
        <taxon>Actinomycetes</taxon>
        <taxon>Kitasatosporales</taxon>
        <taxon>Streptomycetaceae</taxon>
        <taxon>Streptomyces</taxon>
    </lineage>
</organism>
<evidence type="ECO:0000313" key="3">
    <source>
        <dbReference type="Proteomes" id="UP001501102"/>
    </source>
</evidence>
<dbReference type="Pfam" id="PF00668">
    <property type="entry name" value="Condensation"/>
    <property type="match status" value="1"/>
</dbReference>
<keyword evidence="3" id="KW-1185">Reference proteome</keyword>
<dbReference type="Proteomes" id="UP001501102">
    <property type="component" value="Unassembled WGS sequence"/>
</dbReference>
<comment type="caution">
    <text evidence="2">The sequence shown here is derived from an EMBL/GenBank/DDBJ whole genome shotgun (WGS) entry which is preliminary data.</text>
</comment>
<gene>
    <name evidence="2" type="ORF">GCM10020221_00230</name>
</gene>
<sequence length="231" mass="26076">MHGRMAALTAAQHKLYLHGRVFPRDTSYNLAFAFRMPGGIDAVQLRRAVEGFLNTNIAFNTVFTEHDGEVKAVYDSDLRYEVPLIRYEGDAAELVQERMSRLAHRQIPADRWPLYEYAVVCDEHATYLTILMSHLICDAFSFYRVGHEIGRLYEDPSAQPAGADMSPLDFPDQPHPAPEALEFFRSMLSGLPTLSLEHLESSRNDEEILEGSHAWLPLDNELNGAIDKTVG</sequence>
<feature type="domain" description="Condensation" evidence="1">
    <location>
        <begin position="5"/>
        <end position="154"/>
    </location>
</feature>